<evidence type="ECO:0000256" key="7">
    <source>
        <dbReference type="ARBA" id="ARBA00022840"/>
    </source>
</evidence>
<sequence length="241" mass="26975">MEQLLPQDEITKRFLEKLVVCQRLTLLGKLSSDLTHEINNQLTGVSGYAQLLLGQERALLIARELEKISSSADECKKLIFNYKRLARFTNQEKEYCSLNIIIRQALDLFRRQFAKKNLEITEDYSDDLPVIETNAGALEHAFANIIQNALEALQESGSRLSIRTAIEDQQLLAVFEDDGPGISQEAHQRLFAPFFSTKSHLHCMGLGLAATKAVVEECGGKIRVDSLSESGTSVRILLPLE</sequence>
<keyword evidence="5" id="KW-0547">Nucleotide-binding</keyword>
<dbReference type="AlphaFoldDB" id="A0A3A4MWP0"/>
<keyword evidence="7" id="KW-0067">ATP-binding</keyword>
<dbReference type="PANTHER" id="PTHR43065:SF10">
    <property type="entry name" value="PEROXIDE STRESS-ACTIVATED HISTIDINE KINASE MAK3"/>
    <property type="match status" value="1"/>
</dbReference>
<dbReference type="EMBL" id="QZKU01000143">
    <property type="protein sequence ID" value="RJP14557.1"/>
    <property type="molecule type" value="Genomic_DNA"/>
</dbReference>
<name>A0A3A4MWP0_ABYX5</name>
<comment type="catalytic activity">
    <reaction evidence="1">
        <text>ATP + protein L-histidine = ADP + protein N-phospho-L-histidine.</text>
        <dbReference type="EC" id="2.7.13.3"/>
    </reaction>
</comment>
<dbReference type="InterPro" id="IPR003661">
    <property type="entry name" value="HisK_dim/P_dom"/>
</dbReference>
<evidence type="ECO:0000259" key="9">
    <source>
        <dbReference type="PROSITE" id="PS50109"/>
    </source>
</evidence>
<dbReference type="InterPro" id="IPR005467">
    <property type="entry name" value="His_kinase_dom"/>
</dbReference>
<reference evidence="10 11" key="1">
    <citation type="journal article" date="2017" name="ISME J.">
        <title>Energy and carbon metabolisms in a deep terrestrial subsurface fluid microbial community.</title>
        <authorList>
            <person name="Momper L."/>
            <person name="Jungbluth S.P."/>
            <person name="Lee M.D."/>
            <person name="Amend J.P."/>
        </authorList>
    </citation>
    <scope>NUCLEOTIDE SEQUENCE [LARGE SCALE GENOMIC DNA]</scope>
    <source>
        <strain evidence="10">SURF_5</strain>
    </source>
</reference>
<dbReference type="Pfam" id="PF02518">
    <property type="entry name" value="HATPase_c"/>
    <property type="match status" value="1"/>
</dbReference>
<gene>
    <name evidence="10" type="ORF">C4520_21365</name>
</gene>
<evidence type="ECO:0000313" key="10">
    <source>
        <dbReference type="EMBL" id="RJP14557.1"/>
    </source>
</evidence>
<keyword evidence="4" id="KW-0808">Transferase</keyword>
<keyword evidence="6" id="KW-0418">Kinase</keyword>
<dbReference type="Proteomes" id="UP000265882">
    <property type="component" value="Unassembled WGS sequence"/>
</dbReference>
<dbReference type="CDD" id="cd00082">
    <property type="entry name" value="HisKA"/>
    <property type="match status" value="1"/>
</dbReference>
<evidence type="ECO:0000256" key="8">
    <source>
        <dbReference type="ARBA" id="ARBA00023012"/>
    </source>
</evidence>
<organism evidence="10 11">
    <name type="scientific">Abyssobacteria bacterium (strain SURF_5)</name>
    <dbReference type="NCBI Taxonomy" id="2093360"/>
    <lineage>
        <taxon>Bacteria</taxon>
        <taxon>Pseudomonadati</taxon>
        <taxon>Candidatus Hydrogenedentota</taxon>
        <taxon>Candidatus Abyssobacteria</taxon>
    </lineage>
</organism>
<dbReference type="SUPFAM" id="SSF47384">
    <property type="entry name" value="Homodimeric domain of signal transducing histidine kinase"/>
    <property type="match status" value="1"/>
</dbReference>
<dbReference type="InterPro" id="IPR036890">
    <property type="entry name" value="HATPase_C_sf"/>
</dbReference>
<evidence type="ECO:0000256" key="3">
    <source>
        <dbReference type="ARBA" id="ARBA00022553"/>
    </source>
</evidence>
<evidence type="ECO:0000256" key="6">
    <source>
        <dbReference type="ARBA" id="ARBA00022777"/>
    </source>
</evidence>
<proteinExistence type="predicted"/>
<dbReference type="InterPro" id="IPR004358">
    <property type="entry name" value="Sig_transdc_His_kin-like_C"/>
</dbReference>
<keyword evidence="8" id="KW-0902">Two-component regulatory system</keyword>
<dbReference type="InterPro" id="IPR036097">
    <property type="entry name" value="HisK_dim/P_sf"/>
</dbReference>
<comment type="caution">
    <text evidence="10">The sequence shown here is derived from an EMBL/GenBank/DDBJ whole genome shotgun (WGS) entry which is preliminary data.</text>
</comment>
<dbReference type="Gene3D" id="3.30.565.10">
    <property type="entry name" value="Histidine kinase-like ATPase, C-terminal domain"/>
    <property type="match status" value="1"/>
</dbReference>
<evidence type="ECO:0000256" key="2">
    <source>
        <dbReference type="ARBA" id="ARBA00012438"/>
    </source>
</evidence>
<evidence type="ECO:0000256" key="4">
    <source>
        <dbReference type="ARBA" id="ARBA00022679"/>
    </source>
</evidence>
<feature type="domain" description="Histidine kinase" evidence="9">
    <location>
        <begin position="33"/>
        <end position="241"/>
    </location>
</feature>
<evidence type="ECO:0000256" key="5">
    <source>
        <dbReference type="ARBA" id="ARBA00022741"/>
    </source>
</evidence>
<dbReference type="SMART" id="SM00387">
    <property type="entry name" value="HATPase_c"/>
    <property type="match status" value="1"/>
</dbReference>
<dbReference type="GO" id="GO:0005524">
    <property type="term" value="F:ATP binding"/>
    <property type="evidence" value="ECO:0007669"/>
    <property type="project" value="UniProtKB-KW"/>
</dbReference>
<keyword evidence="3" id="KW-0597">Phosphoprotein</keyword>
<accession>A0A3A4MWP0</accession>
<dbReference type="SMART" id="SM00388">
    <property type="entry name" value="HisKA"/>
    <property type="match status" value="1"/>
</dbReference>
<dbReference type="InterPro" id="IPR003594">
    <property type="entry name" value="HATPase_dom"/>
</dbReference>
<protein>
    <recommendedName>
        <fullName evidence="2">histidine kinase</fullName>
        <ecNumber evidence="2">2.7.13.3</ecNumber>
    </recommendedName>
</protein>
<dbReference type="PANTHER" id="PTHR43065">
    <property type="entry name" value="SENSOR HISTIDINE KINASE"/>
    <property type="match status" value="1"/>
</dbReference>
<evidence type="ECO:0000256" key="1">
    <source>
        <dbReference type="ARBA" id="ARBA00000085"/>
    </source>
</evidence>
<dbReference type="SUPFAM" id="SSF55874">
    <property type="entry name" value="ATPase domain of HSP90 chaperone/DNA topoisomerase II/histidine kinase"/>
    <property type="match status" value="1"/>
</dbReference>
<evidence type="ECO:0000313" key="11">
    <source>
        <dbReference type="Proteomes" id="UP000265882"/>
    </source>
</evidence>
<dbReference type="Gene3D" id="1.10.287.130">
    <property type="match status" value="1"/>
</dbReference>
<dbReference type="Pfam" id="PF00512">
    <property type="entry name" value="HisKA"/>
    <property type="match status" value="1"/>
</dbReference>
<dbReference type="GO" id="GO:0000155">
    <property type="term" value="F:phosphorelay sensor kinase activity"/>
    <property type="evidence" value="ECO:0007669"/>
    <property type="project" value="InterPro"/>
</dbReference>
<dbReference type="PROSITE" id="PS50109">
    <property type="entry name" value="HIS_KIN"/>
    <property type="match status" value="1"/>
</dbReference>
<dbReference type="PRINTS" id="PR00344">
    <property type="entry name" value="BCTRLSENSOR"/>
</dbReference>
<dbReference type="EC" id="2.7.13.3" evidence="2"/>